<keyword evidence="5" id="KW-0408">Iron</keyword>
<evidence type="ECO:0000313" key="9">
    <source>
        <dbReference type="Proteomes" id="UP001240697"/>
    </source>
</evidence>
<evidence type="ECO:0000256" key="3">
    <source>
        <dbReference type="ARBA" id="ARBA00022723"/>
    </source>
</evidence>
<dbReference type="GO" id="GO:0004601">
    <property type="term" value="F:peroxidase activity"/>
    <property type="evidence" value="ECO:0007669"/>
    <property type="project" value="UniProtKB-KW"/>
</dbReference>
<dbReference type="InterPro" id="IPR006314">
    <property type="entry name" value="Dyp_peroxidase"/>
</dbReference>
<dbReference type="RefSeq" id="WP_283488556.1">
    <property type="nucleotide sequence ID" value="NZ_CP125947.1"/>
</dbReference>
<feature type="region of interest" description="Disordered" evidence="6">
    <location>
        <begin position="126"/>
        <end position="145"/>
    </location>
</feature>
<dbReference type="Proteomes" id="UP001240697">
    <property type="component" value="Chromosome"/>
</dbReference>
<sequence length="307" mass="33820">MTQTQAGTLAPVPAQARYVFYSLAACSAGELRSALTRLQTQVDGDKLVAGLGLQLVQQLDAQIPLLHECPHLQGPQFEAPSTPAALCLWLRGDERGELIARTRELSALLAPALQLDHVVDTFVHQRGQGKHGRDLTGYEDGTENPENDDAIACAVAQGHGAGHDGSSFWALQQWLHDFTAFGKMSRHAQDHAIGRRLSDNEELDDAPESAHVKRTAQESFEPEAFMLRRSMPWWQVSPQGTDRTGLMFSAFGCSFDAFEVQMRRMLGLDDGISDALFGFSKPLTGSYFWCPPMQQGKLDLRLLNIDS</sequence>
<evidence type="ECO:0000313" key="8">
    <source>
        <dbReference type="EMBL" id="WHS67530.1"/>
    </source>
</evidence>
<keyword evidence="4 8" id="KW-0560">Oxidoreductase</keyword>
<evidence type="ECO:0000256" key="1">
    <source>
        <dbReference type="ARBA" id="ARBA00001970"/>
    </source>
</evidence>
<evidence type="ECO:0000256" key="5">
    <source>
        <dbReference type="ARBA" id="ARBA00023004"/>
    </source>
</evidence>
<dbReference type="InterPro" id="IPR011008">
    <property type="entry name" value="Dimeric_a/b-barrel"/>
</dbReference>
<name>A0ABY8SXQ2_9BURK</name>
<reference evidence="8 9" key="1">
    <citation type="submission" date="2023-05" db="EMBL/GenBank/DDBJ databases">
        <authorList>
            <person name="Yin Y."/>
            <person name="Lu Z."/>
        </authorList>
    </citation>
    <scope>NUCLEOTIDE SEQUENCE [LARGE SCALE GENOMIC DNA]</scope>
    <source>
        <strain evidence="8 9">ZM22</strain>
    </source>
</reference>
<keyword evidence="2 8" id="KW-0575">Peroxidase</keyword>
<dbReference type="EC" id="1.11.1.-" evidence="8"/>
<comment type="cofactor">
    <cofactor evidence="1">
        <name>heme b</name>
        <dbReference type="ChEBI" id="CHEBI:60344"/>
    </cofactor>
</comment>
<evidence type="ECO:0000256" key="2">
    <source>
        <dbReference type="ARBA" id="ARBA00022559"/>
    </source>
</evidence>
<evidence type="ECO:0000256" key="6">
    <source>
        <dbReference type="SAM" id="MobiDB-lite"/>
    </source>
</evidence>
<accession>A0ABY8SXQ2</accession>
<feature type="region of interest" description="Disordered" evidence="6">
    <location>
        <begin position="196"/>
        <end position="217"/>
    </location>
</feature>
<evidence type="ECO:0000256" key="4">
    <source>
        <dbReference type="ARBA" id="ARBA00023002"/>
    </source>
</evidence>
<dbReference type="SUPFAM" id="SSF54909">
    <property type="entry name" value="Dimeric alpha+beta barrel"/>
    <property type="match status" value="1"/>
</dbReference>
<dbReference type="InterPro" id="IPR048328">
    <property type="entry name" value="Dyp_perox_C"/>
</dbReference>
<evidence type="ECO:0000259" key="7">
    <source>
        <dbReference type="Pfam" id="PF20628"/>
    </source>
</evidence>
<dbReference type="PANTHER" id="PTHR30521">
    <property type="entry name" value="DEFERROCHELATASE/PEROXIDASE"/>
    <property type="match status" value="1"/>
</dbReference>
<dbReference type="EMBL" id="CP125947">
    <property type="protein sequence ID" value="WHS67530.1"/>
    <property type="molecule type" value="Genomic_DNA"/>
</dbReference>
<protein>
    <submittedName>
        <fullName evidence="8">Dyp-type peroxidase</fullName>
        <ecNumber evidence="8">1.11.1.-</ecNumber>
    </submittedName>
</protein>
<dbReference type="Pfam" id="PF20628">
    <property type="entry name" value="Dyp_perox_C"/>
    <property type="match status" value="1"/>
</dbReference>
<feature type="domain" description="Dyp-type peroxidase C-terminal" evidence="7">
    <location>
        <begin position="133"/>
        <end position="294"/>
    </location>
</feature>
<dbReference type="NCBIfam" id="TIGR01413">
    <property type="entry name" value="Dyp_perox_fam"/>
    <property type="match status" value="1"/>
</dbReference>
<proteinExistence type="predicted"/>
<keyword evidence="3" id="KW-0479">Metal-binding</keyword>
<dbReference type="PROSITE" id="PS51404">
    <property type="entry name" value="DYP_PEROXIDASE"/>
    <property type="match status" value="1"/>
</dbReference>
<gene>
    <name evidence="8" type="ORF">QMY55_10655</name>
</gene>
<dbReference type="PANTHER" id="PTHR30521:SF0">
    <property type="entry name" value="DYP-TYPE PEROXIDASE FAMILY PROTEIN"/>
    <property type="match status" value="1"/>
</dbReference>
<keyword evidence="9" id="KW-1185">Reference proteome</keyword>
<organism evidence="8 9">
    <name type="scientific">Comamonas resistens</name>
    <dbReference type="NCBI Taxonomy" id="3046670"/>
    <lineage>
        <taxon>Bacteria</taxon>
        <taxon>Pseudomonadati</taxon>
        <taxon>Pseudomonadota</taxon>
        <taxon>Betaproteobacteria</taxon>
        <taxon>Burkholderiales</taxon>
        <taxon>Comamonadaceae</taxon>
        <taxon>Comamonas</taxon>
    </lineage>
</organism>